<reference evidence="2" key="1">
    <citation type="journal article" date="2011" name="Genome Res.">
        <title>Phylogeny-wide analysis of social amoeba genomes highlights ancient origins for complex intercellular communication.</title>
        <authorList>
            <person name="Heidel A.J."/>
            <person name="Lawal H.M."/>
            <person name="Felder M."/>
            <person name="Schilde C."/>
            <person name="Helps N.R."/>
            <person name="Tunggal B."/>
            <person name="Rivero F."/>
            <person name="John U."/>
            <person name="Schleicher M."/>
            <person name="Eichinger L."/>
            <person name="Platzer M."/>
            <person name="Noegel A.A."/>
            <person name="Schaap P."/>
            <person name="Gloeckner G."/>
        </authorList>
    </citation>
    <scope>NUCLEOTIDE SEQUENCE [LARGE SCALE GENOMIC DNA]</scope>
    <source>
        <strain evidence="2">SH3</strain>
    </source>
</reference>
<keyword evidence="2" id="KW-1185">Reference proteome</keyword>
<dbReference type="Pfam" id="PF12796">
    <property type="entry name" value="Ank_2"/>
    <property type="match status" value="1"/>
</dbReference>
<dbReference type="PANTHER" id="PTHR46586">
    <property type="entry name" value="ANKYRIN REPEAT-CONTAINING PROTEIN"/>
    <property type="match status" value="1"/>
</dbReference>
<evidence type="ECO:0008006" key="3">
    <source>
        <dbReference type="Google" id="ProtNLM"/>
    </source>
</evidence>
<proteinExistence type="predicted"/>
<dbReference type="RefSeq" id="XP_004366401.1">
    <property type="nucleotide sequence ID" value="XM_004366344.1"/>
</dbReference>
<accession>F4Q0Z6</accession>
<dbReference type="PANTHER" id="PTHR46586:SF3">
    <property type="entry name" value="ANKYRIN REPEAT-CONTAINING PROTEIN"/>
    <property type="match status" value="1"/>
</dbReference>
<dbReference type="KEGG" id="dfa:DFA_03991"/>
<dbReference type="InterPro" id="IPR052050">
    <property type="entry name" value="SecEffector_AnkRepeat"/>
</dbReference>
<dbReference type="OrthoDB" id="76773at2759"/>
<dbReference type="InterPro" id="IPR002110">
    <property type="entry name" value="Ankyrin_rpt"/>
</dbReference>
<dbReference type="GeneID" id="14870628"/>
<sequence>MNIIDLLRNTFIRIKVFESIYEINHRVSRHNKGQITFAKGSYLIKEANEPNTQLVMVSKFGMTWDYVKHYLVPEKLTRKCKLDSIAQYCTLGNAQLETVKMLIEWCGDDKMLSKTINVLMVCKAGHIDIVEFLMTKYSLGVLHLAKSIDYAASSGRLEMVQWLHNRFGSDSTSNSSGICTTDAIDWAAKGGHIQVVKWLKSKRKEGMTEDAIISACEGSCPLEFIQWMAHSHIHVTRVGIECAMVGAASGGRLDVVIWLFGEYDHRISDDAMTSAIRSGHVDVLEWMYERVDHDNIGLYDAIDIAAKSGHLNMVKWIHSNVFEDDIYSSLALEYAAANGDVEMCSWIHSNIFVECTNKSIRLAAENGHLGAVEWLIETRGEFNLYRDTLRDSLRQGGLNQLLDTLKDIGIYEE</sequence>
<evidence type="ECO:0000313" key="2">
    <source>
        <dbReference type="Proteomes" id="UP000007797"/>
    </source>
</evidence>
<dbReference type="Pfam" id="PF13637">
    <property type="entry name" value="Ank_4"/>
    <property type="match status" value="1"/>
</dbReference>
<dbReference type="Gene3D" id="1.25.40.20">
    <property type="entry name" value="Ankyrin repeat-containing domain"/>
    <property type="match status" value="2"/>
</dbReference>
<dbReference type="AlphaFoldDB" id="F4Q0Z6"/>
<protein>
    <recommendedName>
        <fullName evidence="3">Ankyrin repeat-containing protein</fullName>
    </recommendedName>
</protein>
<dbReference type="InterPro" id="IPR036770">
    <property type="entry name" value="Ankyrin_rpt-contain_sf"/>
</dbReference>
<dbReference type="EMBL" id="GL883018">
    <property type="protein sequence ID" value="EGG18497.1"/>
    <property type="molecule type" value="Genomic_DNA"/>
</dbReference>
<dbReference type="SUPFAM" id="SSF48403">
    <property type="entry name" value="Ankyrin repeat"/>
    <property type="match status" value="1"/>
</dbReference>
<name>F4Q0Z6_CACFS</name>
<evidence type="ECO:0000313" key="1">
    <source>
        <dbReference type="EMBL" id="EGG18497.1"/>
    </source>
</evidence>
<organism evidence="1 2">
    <name type="scientific">Cavenderia fasciculata</name>
    <name type="common">Slime mold</name>
    <name type="synonym">Dictyostelium fasciculatum</name>
    <dbReference type="NCBI Taxonomy" id="261658"/>
    <lineage>
        <taxon>Eukaryota</taxon>
        <taxon>Amoebozoa</taxon>
        <taxon>Evosea</taxon>
        <taxon>Eumycetozoa</taxon>
        <taxon>Dictyostelia</taxon>
        <taxon>Acytosteliales</taxon>
        <taxon>Cavenderiaceae</taxon>
        <taxon>Cavenderia</taxon>
    </lineage>
</organism>
<dbReference type="Proteomes" id="UP000007797">
    <property type="component" value="Unassembled WGS sequence"/>
</dbReference>
<gene>
    <name evidence="1" type="ORF">DFA_03991</name>
</gene>